<reference evidence="2 3" key="1">
    <citation type="submission" date="2006-03" db="EMBL/GenBank/DDBJ databases">
        <authorList>
            <person name="Bartlett D.H."/>
            <person name="Valle G."/>
            <person name="Lauro F.M."/>
            <person name="Vezzi A."/>
            <person name="Simonato F."/>
            <person name="Eloe E."/>
            <person name="Vitulo N."/>
            <person name="Stratton T.K."/>
            <person name="D'angelo M."/>
            <person name="Ferriera S."/>
            <person name="Johnson J."/>
            <person name="Kravitz S."/>
            <person name="Beeson K."/>
            <person name="Sutton G."/>
            <person name="Rogers Y."/>
            <person name="Friedman R."/>
            <person name="Frazier M."/>
            <person name="Venter J.C."/>
        </authorList>
    </citation>
    <scope>NUCLEOTIDE SEQUENCE [LARGE SCALE GENOMIC DNA]</scope>
    <source>
        <strain evidence="2 3">3TCK</strain>
    </source>
</reference>
<comment type="caution">
    <text evidence="2">The sequence shown here is derived from an EMBL/GenBank/DDBJ whole genome shotgun (WGS) entry which is preliminary data.</text>
</comment>
<gene>
    <name evidence="2" type="ORF">P3TCK_06577</name>
</gene>
<sequence length="57" mass="5970">MQNFKQSLIEFWKDEEGLTTVEYAIAGSLVGAAVVGAFTSLGEKVTSSVNAMATAIS</sequence>
<keyword evidence="1" id="KW-0472">Membrane</keyword>
<dbReference type="AlphaFoldDB" id="Q1Z6S6"/>
<evidence type="ECO:0000313" key="2">
    <source>
        <dbReference type="EMBL" id="EAS44377.1"/>
    </source>
</evidence>
<feature type="transmembrane region" description="Helical" evidence="1">
    <location>
        <begin position="20"/>
        <end position="42"/>
    </location>
</feature>
<dbReference type="EMBL" id="AAPH01000005">
    <property type="protein sequence ID" value="EAS44377.1"/>
    <property type="molecule type" value="Genomic_DNA"/>
</dbReference>
<dbReference type="HOGENOM" id="CLU_171854_5_2_6"/>
<dbReference type="Proteomes" id="UP000003789">
    <property type="component" value="Unassembled WGS sequence"/>
</dbReference>
<organism evidence="2 3">
    <name type="scientific">Photobacterium profundum 3TCK</name>
    <dbReference type="NCBI Taxonomy" id="314280"/>
    <lineage>
        <taxon>Bacteria</taxon>
        <taxon>Pseudomonadati</taxon>
        <taxon>Pseudomonadota</taxon>
        <taxon>Gammaproteobacteria</taxon>
        <taxon>Vibrionales</taxon>
        <taxon>Vibrionaceae</taxon>
        <taxon>Photobacterium</taxon>
    </lineage>
</organism>
<keyword evidence="1" id="KW-0812">Transmembrane</keyword>
<name>Q1Z6S6_9GAMM</name>
<dbReference type="RefSeq" id="WP_006229329.1">
    <property type="nucleotide sequence ID" value="NZ_CH724134.1"/>
</dbReference>
<evidence type="ECO:0000256" key="1">
    <source>
        <dbReference type="SAM" id="Phobius"/>
    </source>
</evidence>
<protein>
    <recommendedName>
        <fullName evidence="4">Flp family type IVb pilin</fullName>
    </recommendedName>
</protein>
<accession>Q1Z6S6</accession>
<evidence type="ECO:0000313" key="3">
    <source>
        <dbReference type="Proteomes" id="UP000003789"/>
    </source>
</evidence>
<proteinExistence type="predicted"/>
<evidence type="ECO:0008006" key="4">
    <source>
        <dbReference type="Google" id="ProtNLM"/>
    </source>
</evidence>
<keyword evidence="1" id="KW-1133">Transmembrane helix</keyword>